<reference evidence="1" key="1">
    <citation type="submission" date="2017-09" db="EMBL/GenBank/DDBJ databases">
        <title>Complete Genome Sequence of ansamitocin-producing Bacterium Actinosynnema pretiosum X47.</title>
        <authorList>
            <person name="Cao G."/>
            <person name="Zong G."/>
            <person name="Zhong C."/>
            <person name="Fu J."/>
        </authorList>
    </citation>
    <scope>NUCLEOTIDE SEQUENCE [LARGE SCALE GENOMIC DNA]</scope>
    <source>
        <strain evidence="1">X47</strain>
    </source>
</reference>
<dbReference type="AlphaFoldDB" id="A0A290ZAY9"/>
<dbReference type="EMBL" id="CP023445">
    <property type="protein sequence ID" value="ATE56133.1"/>
    <property type="molecule type" value="Genomic_DNA"/>
</dbReference>
<accession>A0A290ZAY9</accession>
<organism evidence="1 2">
    <name type="scientific">Actinosynnema pretiosum</name>
    <dbReference type="NCBI Taxonomy" id="42197"/>
    <lineage>
        <taxon>Bacteria</taxon>
        <taxon>Bacillati</taxon>
        <taxon>Actinomycetota</taxon>
        <taxon>Actinomycetes</taxon>
        <taxon>Pseudonocardiales</taxon>
        <taxon>Pseudonocardiaceae</taxon>
        <taxon>Actinosynnema</taxon>
    </lineage>
</organism>
<dbReference type="Proteomes" id="UP000218505">
    <property type="component" value="Chromosome"/>
</dbReference>
<evidence type="ECO:0000313" key="1">
    <source>
        <dbReference type="EMBL" id="ATE56133.1"/>
    </source>
</evidence>
<name>A0A290ZAY9_9PSEU</name>
<evidence type="ECO:0000313" key="2">
    <source>
        <dbReference type="Proteomes" id="UP000218505"/>
    </source>
</evidence>
<proteinExistence type="predicted"/>
<sequence>MLLCMTTIRQIDARIKSLQNRLDEVSGTQDLIVEKMASDIEEIRRGMSLILAMLSRDPELAKLLTPDTQEPSKDQQG</sequence>
<protein>
    <submittedName>
        <fullName evidence="1">Uncharacterized protein</fullName>
    </submittedName>
</protein>
<keyword evidence="2" id="KW-1185">Reference proteome</keyword>
<dbReference type="KEGG" id="apre:CNX65_25015"/>
<gene>
    <name evidence="1" type="ORF">CNX65_25015</name>
</gene>